<dbReference type="Pfam" id="PF04479">
    <property type="entry name" value="RTA1"/>
    <property type="match status" value="1"/>
</dbReference>
<protein>
    <submittedName>
        <fullName evidence="6">RTA1-domain-containing protein</fullName>
    </submittedName>
</protein>
<evidence type="ECO:0000313" key="7">
    <source>
        <dbReference type="Proteomes" id="UP000193642"/>
    </source>
</evidence>
<dbReference type="InterPro" id="IPR007568">
    <property type="entry name" value="RTA1"/>
</dbReference>
<feature type="transmembrane region" description="Helical" evidence="5">
    <location>
        <begin position="55"/>
        <end position="74"/>
    </location>
</feature>
<organism evidence="6 7">
    <name type="scientific">Rhizoclosmatium globosum</name>
    <dbReference type="NCBI Taxonomy" id="329046"/>
    <lineage>
        <taxon>Eukaryota</taxon>
        <taxon>Fungi</taxon>
        <taxon>Fungi incertae sedis</taxon>
        <taxon>Chytridiomycota</taxon>
        <taxon>Chytridiomycota incertae sedis</taxon>
        <taxon>Chytridiomycetes</taxon>
        <taxon>Chytridiales</taxon>
        <taxon>Chytriomycetaceae</taxon>
        <taxon>Rhizoclosmatium</taxon>
    </lineage>
</organism>
<evidence type="ECO:0000256" key="1">
    <source>
        <dbReference type="ARBA" id="ARBA00004141"/>
    </source>
</evidence>
<dbReference type="AlphaFoldDB" id="A0A1Y2CDF1"/>
<dbReference type="OrthoDB" id="4521223at2759"/>
<feature type="transmembrane region" description="Helical" evidence="5">
    <location>
        <begin position="207"/>
        <end position="227"/>
    </location>
</feature>
<keyword evidence="3 5" id="KW-1133">Transmembrane helix</keyword>
<reference evidence="6 7" key="1">
    <citation type="submission" date="2016-07" db="EMBL/GenBank/DDBJ databases">
        <title>Pervasive Adenine N6-methylation of Active Genes in Fungi.</title>
        <authorList>
            <consortium name="DOE Joint Genome Institute"/>
            <person name="Mondo S.J."/>
            <person name="Dannebaum R.O."/>
            <person name="Kuo R.C."/>
            <person name="Labutti K."/>
            <person name="Haridas S."/>
            <person name="Kuo A."/>
            <person name="Salamov A."/>
            <person name="Ahrendt S.R."/>
            <person name="Lipzen A."/>
            <person name="Sullivan W."/>
            <person name="Andreopoulos W.B."/>
            <person name="Clum A."/>
            <person name="Lindquist E."/>
            <person name="Daum C."/>
            <person name="Ramamoorthy G.K."/>
            <person name="Gryganskyi A."/>
            <person name="Culley D."/>
            <person name="Magnuson J.K."/>
            <person name="James T.Y."/>
            <person name="O'Malley M.A."/>
            <person name="Stajich J.E."/>
            <person name="Spatafora J.W."/>
            <person name="Visel A."/>
            <person name="Grigoriev I.V."/>
        </authorList>
    </citation>
    <scope>NUCLEOTIDE SEQUENCE [LARGE SCALE GENOMIC DNA]</scope>
    <source>
        <strain evidence="6 7">JEL800</strain>
    </source>
</reference>
<dbReference type="PANTHER" id="PTHR31465:SF1">
    <property type="entry name" value="PROTEIN RTA1-RELATED"/>
    <property type="match status" value="1"/>
</dbReference>
<keyword evidence="7" id="KW-1185">Reference proteome</keyword>
<feature type="transmembrane region" description="Helical" evidence="5">
    <location>
        <begin position="242"/>
        <end position="262"/>
    </location>
</feature>
<evidence type="ECO:0000256" key="4">
    <source>
        <dbReference type="ARBA" id="ARBA00023136"/>
    </source>
</evidence>
<name>A0A1Y2CDF1_9FUNG</name>
<proteinExistence type="predicted"/>
<keyword evidence="2 5" id="KW-0812">Transmembrane</keyword>
<feature type="transmembrane region" description="Helical" evidence="5">
    <location>
        <begin position="86"/>
        <end position="106"/>
    </location>
</feature>
<feature type="transmembrane region" description="Helical" evidence="5">
    <location>
        <begin position="126"/>
        <end position="148"/>
    </location>
</feature>
<dbReference type="EMBL" id="MCGO01000020">
    <property type="protein sequence ID" value="ORY45081.1"/>
    <property type="molecule type" value="Genomic_DNA"/>
</dbReference>
<dbReference type="PANTHER" id="PTHR31465">
    <property type="entry name" value="PROTEIN RTA1-RELATED"/>
    <property type="match status" value="1"/>
</dbReference>
<evidence type="ECO:0000256" key="5">
    <source>
        <dbReference type="SAM" id="Phobius"/>
    </source>
</evidence>
<evidence type="ECO:0000256" key="2">
    <source>
        <dbReference type="ARBA" id="ARBA00022692"/>
    </source>
</evidence>
<dbReference type="GO" id="GO:0016020">
    <property type="term" value="C:membrane"/>
    <property type="evidence" value="ECO:0007669"/>
    <property type="project" value="UniProtKB-SubCell"/>
</dbReference>
<comment type="subcellular location">
    <subcellularLocation>
        <location evidence="1">Membrane</location>
        <topology evidence="1">Multi-pass membrane protein</topology>
    </subcellularLocation>
</comment>
<gene>
    <name evidence="6" type="ORF">BCR33DRAFT_765546</name>
</gene>
<dbReference type="Proteomes" id="UP000193642">
    <property type="component" value="Unassembled WGS sequence"/>
</dbReference>
<keyword evidence="4 5" id="KW-0472">Membrane</keyword>
<evidence type="ECO:0000256" key="3">
    <source>
        <dbReference type="ARBA" id="ARBA00022989"/>
    </source>
</evidence>
<evidence type="ECO:0000313" key="6">
    <source>
        <dbReference type="EMBL" id="ORY45081.1"/>
    </source>
</evidence>
<accession>A0A1Y2CDF1</accession>
<feature type="transmembrane region" description="Helical" evidence="5">
    <location>
        <begin position="27"/>
        <end position="48"/>
    </location>
</feature>
<feature type="transmembrane region" description="Helical" evidence="5">
    <location>
        <begin position="160"/>
        <end position="186"/>
    </location>
</feature>
<sequence>MDPSLQKLPNGDWNYSLSPFFEPPRPILALTATTTFALLTLSHVTLGLRHKTKYMIPLIIGCILETLGYIYRYMSIQDPFDATKFVVQYVSVIIAPILVTTSLYTLLEKVMHASHPSVAPFRNASWVFVGVEVVTFFVQVVGAGIASAPDAGEGVQKVGSWVMVGGIGLQLGSFCVYLGIAWVFYARARDLEVVGCVAALNPHWRKVFNVLVLASGVVLVRSVFRLVEFVIGYDGPIAKNELYLYGFDFLLMAISCFCLVLVHPGRILGNGAGTPSTTELHYFTERAI</sequence>
<dbReference type="STRING" id="329046.A0A1Y2CDF1"/>
<comment type="caution">
    <text evidence="6">The sequence shown here is derived from an EMBL/GenBank/DDBJ whole genome shotgun (WGS) entry which is preliminary data.</text>
</comment>